<reference evidence="1 2" key="1">
    <citation type="journal article" date="2003" name="Int. J. Syst. Evol. Microbiol.">
        <title>Towards a standardized format for the description of a novel species (of an established genus): Ochrobactrum gallinifaecis sp. nov.</title>
        <authorList>
            <person name="Kampfer P."/>
            <person name="Buczolits S."/>
            <person name="Albrecht A."/>
            <person name="Busse H.J."/>
            <person name="Stackebrandt E."/>
        </authorList>
    </citation>
    <scope>NUCLEOTIDE SEQUENCE [LARGE SCALE GENOMIC DNA]</scope>
    <source>
        <strain evidence="1 2">ISO 196</strain>
    </source>
</reference>
<dbReference type="Proteomes" id="UP000315388">
    <property type="component" value="Unassembled WGS sequence"/>
</dbReference>
<protein>
    <submittedName>
        <fullName evidence="1">Uncharacterized protein</fullName>
    </submittedName>
</protein>
<name>A0A502BQT3_9HYPH</name>
<gene>
    <name evidence="1" type="ORF">FHY56_05890</name>
</gene>
<organism evidence="1 2">
    <name type="scientific">Brucella gallinifaecis</name>
    <dbReference type="NCBI Taxonomy" id="215590"/>
    <lineage>
        <taxon>Bacteria</taxon>
        <taxon>Pseudomonadati</taxon>
        <taxon>Pseudomonadota</taxon>
        <taxon>Alphaproteobacteria</taxon>
        <taxon>Hyphomicrobiales</taxon>
        <taxon>Brucellaceae</taxon>
        <taxon>Brucella/Ochrobactrum group</taxon>
        <taxon>Brucella</taxon>
    </lineage>
</organism>
<proteinExistence type="predicted"/>
<dbReference type="AlphaFoldDB" id="A0A502BQT3"/>
<evidence type="ECO:0000313" key="1">
    <source>
        <dbReference type="EMBL" id="TPF76187.1"/>
    </source>
</evidence>
<evidence type="ECO:0000313" key="2">
    <source>
        <dbReference type="Proteomes" id="UP000315388"/>
    </source>
</evidence>
<keyword evidence="2" id="KW-1185">Reference proteome</keyword>
<sequence length="59" mass="7102">MKPKPLVELKNFTVPFAMLNSFQIARLIYNGHKSIAEFHEFERSTGWRKARRNIRKQNR</sequence>
<comment type="caution">
    <text evidence="1">The sequence shown here is derived from an EMBL/GenBank/DDBJ whole genome shotgun (WGS) entry which is preliminary data.</text>
</comment>
<dbReference type="EMBL" id="VEWJ01000003">
    <property type="protein sequence ID" value="TPF76187.1"/>
    <property type="molecule type" value="Genomic_DNA"/>
</dbReference>
<accession>A0A502BQT3</accession>